<sequence>MWVIMTIWTHRSGGYEDWWVLQPKFGEQMASKRFEDLGQKLVPSGEGGTQLPPTSTASSIAGHHPSGRLTSPESPHLKSLSIQYCSFLTVSL</sequence>
<dbReference type="AlphaFoldDB" id="A0AAD5WFD8"/>
<evidence type="ECO:0000256" key="1">
    <source>
        <dbReference type="SAM" id="MobiDB-lite"/>
    </source>
</evidence>
<keyword evidence="3" id="KW-1185">Reference proteome</keyword>
<organism evidence="2 3">
    <name type="scientific">Parelaphostrongylus tenuis</name>
    <name type="common">Meningeal worm</name>
    <dbReference type="NCBI Taxonomy" id="148309"/>
    <lineage>
        <taxon>Eukaryota</taxon>
        <taxon>Metazoa</taxon>
        <taxon>Ecdysozoa</taxon>
        <taxon>Nematoda</taxon>
        <taxon>Chromadorea</taxon>
        <taxon>Rhabditida</taxon>
        <taxon>Rhabditina</taxon>
        <taxon>Rhabditomorpha</taxon>
        <taxon>Strongyloidea</taxon>
        <taxon>Metastrongylidae</taxon>
        <taxon>Parelaphostrongylus</taxon>
    </lineage>
</organism>
<accession>A0AAD5WFD8</accession>
<protein>
    <submittedName>
        <fullName evidence="2">Uncharacterized protein</fullName>
    </submittedName>
</protein>
<reference evidence="2" key="1">
    <citation type="submission" date="2021-06" db="EMBL/GenBank/DDBJ databases">
        <title>Parelaphostrongylus tenuis whole genome reference sequence.</title>
        <authorList>
            <person name="Garwood T.J."/>
            <person name="Larsen P.A."/>
            <person name="Fountain-Jones N.M."/>
            <person name="Garbe J.R."/>
            <person name="Macchietto M.G."/>
            <person name="Kania S.A."/>
            <person name="Gerhold R.W."/>
            <person name="Richards J.E."/>
            <person name="Wolf T.M."/>
        </authorList>
    </citation>
    <scope>NUCLEOTIDE SEQUENCE</scope>
    <source>
        <strain evidence="2">MNPRO001-30</strain>
        <tissue evidence="2">Meninges</tissue>
    </source>
</reference>
<proteinExistence type="predicted"/>
<gene>
    <name evidence="2" type="ORF">KIN20_029156</name>
</gene>
<evidence type="ECO:0000313" key="2">
    <source>
        <dbReference type="EMBL" id="KAJ1368091.1"/>
    </source>
</evidence>
<evidence type="ECO:0000313" key="3">
    <source>
        <dbReference type="Proteomes" id="UP001196413"/>
    </source>
</evidence>
<comment type="caution">
    <text evidence="2">The sequence shown here is derived from an EMBL/GenBank/DDBJ whole genome shotgun (WGS) entry which is preliminary data.</text>
</comment>
<feature type="region of interest" description="Disordered" evidence="1">
    <location>
        <begin position="38"/>
        <end position="75"/>
    </location>
</feature>
<name>A0AAD5WFD8_PARTN</name>
<dbReference type="Proteomes" id="UP001196413">
    <property type="component" value="Unassembled WGS sequence"/>
</dbReference>
<dbReference type="EMBL" id="JAHQIW010006085">
    <property type="protein sequence ID" value="KAJ1368091.1"/>
    <property type="molecule type" value="Genomic_DNA"/>
</dbReference>